<dbReference type="GO" id="GO:0016020">
    <property type="term" value="C:membrane"/>
    <property type="evidence" value="ECO:0007669"/>
    <property type="project" value="TreeGrafter"/>
</dbReference>
<dbReference type="SUPFAM" id="SSF49503">
    <property type="entry name" value="Cupredoxins"/>
    <property type="match status" value="1"/>
</dbReference>
<dbReference type="InterPro" id="IPR018506">
    <property type="entry name" value="Cyt_B5_heme-BS"/>
</dbReference>
<dbReference type="Pfam" id="PF00173">
    <property type="entry name" value="Cyt-b5"/>
    <property type="match status" value="3"/>
</dbReference>
<dbReference type="PROSITE" id="PS00191">
    <property type="entry name" value="CYTOCHROME_B5_1"/>
    <property type="match status" value="3"/>
</dbReference>
<evidence type="ECO:0000256" key="1">
    <source>
        <dbReference type="ARBA" id="ARBA00022617"/>
    </source>
</evidence>
<keyword evidence="3" id="KW-0408">Iron</keyword>
<dbReference type="STRING" id="1805282.AUJ44_02675"/>
<dbReference type="Gene3D" id="2.30.30.40">
    <property type="entry name" value="SH3 Domains"/>
    <property type="match status" value="1"/>
</dbReference>
<dbReference type="Pfam" id="PF17957">
    <property type="entry name" value="Big_7"/>
    <property type="match status" value="1"/>
</dbReference>
<evidence type="ECO:0000256" key="4">
    <source>
        <dbReference type="ARBA" id="ARBA00038168"/>
    </source>
</evidence>
<dbReference type="PANTHER" id="PTHR19359">
    <property type="entry name" value="CYTOCHROME B5"/>
    <property type="match status" value="1"/>
</dbReference>
<dbReference type="PROSITE" id="PS51781">
    <property type="entry name" value="SH3B"/>
    <property type="match status" value="1"/>
</dbReference>
<dbReference type="AlphaFoldDB" id="A0A1J4V527"/>
<dbReference type="GO" id="GO:0020037">
    <property type="term" value="F:heme binding"/>
    <property type="evidence" value="ECO:0007669"/>
    <property type="project" value="InterPro"/>
</dbReference>
<dbReference type="Pfam" id="PF08239">
    <property type="entry name" value="SH3_3"/>
    <property type="match status" value="1"/>
</dbReference>
<feature type="domain" description="SH3b" evidence="7">
    <location>
        <begin position="191"/>
        <end position="260"/>
    </location>
</feature>
<feature type="compositionally biased region" description="Polar residues" evidence="5">
    <location>
        <begin position="159"/>
        <end position="201"/>
    </location>
</feature>
<keyword evidence="2" id="KW-0479">Metal-binding</keyword>
<name>A0A1J4V527_9BACT</name>
<feature type="domain" description="Cytochrome b5 heme-binding" evidence="6">
    <location>
        <begin position="470"/>
        <end position="548"/>
    </location>
</feature>
<evidence type="ECO:0000313" key="8">
    <source>
        <dbReference type="EMBL" id="OIO32266.1"/>
    </source>
</evidence>
<evidence type="ECO:0000259" key="6">
    <source>
        <dbReference type="PROSITE" id="PS50255"/>
    </source>
</evidence>
<feature type="region of interest" description="Disordered" evidence="5">
    <location>
        <begin position="151"/>
        <end position="223"/>
    </location>
</feature>
<sequence length="691" mass="71283">MKKTVALSIFLFWGFITILFAFGTIKGSGDSNAVTGIGLSSQNTQIPSEQGTVNSIAGDVPGAFLDKKIIALHAREDDCWVIIGGKVYNVTSYLPLHPGGVATILEACGGDATNGFNTKGYETKPQEHSKFAHTLLSSFYVGDIGVALPPSQAQGGGNTSTKPLSVSNPTAQETPTNNNNQAYPQTFNGVASGDTVKSSASLRVRATPSTSGNQVGTVSSGTTGTVTGAPVYADGYWWVSVDFGGGMKGWSVQDYITSASANISTNTTTTTTTTSTPPPTGGYTAATVAQHSTASDCWLIISGNVYDLTQYIPFHPGGQSQITQYCGADGTAGFNNRGGTGSHSTSAQNQLANYLLGAFSTTTPPPSSDTTPPTVSITSPSDGSTISGTVTVSATASDASGILNVVFKVDGMSVKTDTSVPYNTSIDTATYSNASHTITATASDIAGNTQTATITVTVNNQSTPPPTGGYTAATVAQHSTASDCWLIISGNVYDLTQYIPFHPGGQNPITSRCGTDGTTFFNTNGGGGHNHSTSARSQLAGYLLGPLSTDGGGATQCTAFTYSSWGTCQPDGTQTRTVLTSSPSGCTGGSPITTQSCTYTPPPETPQTYTVDVNSSGDFSQTSLTLNVGDSIKFVYTNPGDEVDIRFTPTTISSLKLDGEYTQGTRTFSTAGTWTFKVKDKNGNTGTVAVQ</sequence>
<evidence type="ECO:0000256" key="3">
    <source>
        <dbReference type="ARBA" id="ARBA00023004"/>
    </source>
</evidence>
<dbReference type="SMART" id="SM01117">
    <property type="entry name" value="Cyt-b5"/>
    <property type="match status" value="3"/>
</dbReference>
<dbReference type="PANTHER" id="PTHR19359:SF95">
    <property type="entry name" value="CYTOCHROME B5 TYPE B"/>
    <property type="match status" value="1"/>
</dbReference>
<accession>A0A1J4V527</accession>
<feature type="domain" description="Cytochrome b5 heme-binding" evidence="6">
    <location>
        <begin position="62"/>
        <end position="145"/>
    </location>
</feature>
<gene>
    <name evidence="8" type="ORF">AUJ44_02675</name>
</gene>
<evidence type="ECO:0000259" key="7">
    <source>
        <dbReference type="PROSITE" id="PS51781"/>
    </source>
</evidence>
<dbReference type="Gene3D" id="2.60.40.420">
    <property type="entry name" value="Cupredoxins - blue copper proteins"/>
    <property type="match status" value="1"/>
</dbReference>
<evidence type="ECO:0000256" key="5">
    <source>
        <dbReference type="SAM" id="MobiDB-lite"/>
    </source>
</evidence>
<dbReference type="PROSITE" id="PS50255">
    <property type="entry name" value="CYTOCHROME_B5_2"/>
    <property type="match status" value="3"/>
</dbReference>
<dbReference type="InterPro" id="IPR036400">
    <property type="entry name" value="Cyt_B5-like_heme/steroid_sf"/>
</dbReference>
<evidence type="ECO:0008006" key="10">
    <source>
        <dbReference type="Google" id="ProtNLM"/>
    </source>
</evidence>
<keyword evidence="1" id="KW-0349">Heme</keyword>
<dbReference type="Proteomes" id="UP000183206">
    <property type="component" value="Unassembled WGS sequence"/>
</dbReference>
<evidence type="ECO:0000313" key="9">
    <source>
        <dbReference type="Proteomes" id="UP000183206"/>
    </source>
</evidence>
<dbReference type="SUPFAM" id="SSF55856">
    <property type="entry name" value="Cytochrome b5-like heme/steroid binding domain"/>
    <property type="match status" value="3"/>
</dbReference>
<dbReference type="InterPro" id="IPR008972">
    <property type="entry name" value="Cupredoxin"/>
</dbReference>
<dbReference type="EMBL" id="MNVO01000045">
    <property type="protein sequence ID" value="OIO32266.1"/>
    <property type="molecule type" value="Genomic_DNA"/>
</dbReference>
<dbReference type="Gene3D" id="3.10.120.10">
    <property type="entry name" value="Cytochrome b5-like heme/steroid binding domain"/>
    <property type="match status" value="3"/>
</dbReference>
<dbReference type="InterPro" id="IPR001199">
    <property type="entry name" value="Cyt_B5-like_heme/steroid-bd"/>
</dbReference>
<proteinExistence type="inferred from homology"/>
<protein>
    <recommendedName>
        <fullName evidence="10">Cytochrome b5 heme-binding domain-containing protein</fullName>
    </recommendedName>
</protein>
<comment type="similarity">
    <text evidence="4">Belongs to the cytochrome b5 family.</text>
</comment>
<feature type="compositionally biased region" description="Low complexity" evidence="5">
    <location>
        <begin position="209"/>
        <end position="223"/>
    </location>
</feature>
<dbReference type="InterPro" id="IPR050668">
    <property type="entry name" value="Cytochrome_b5"/>
</dbReference>
<reference evidence="8 9" key="1">
    <citation type="journal article" date="2016" name="Environ. Microbiol.">
        <title>Genomic resolution of a cold subsurface aquifer community provides metabolic insights for novel microbes adapted to high CO concentrations.</title>
        <authorList>
            <person name="Probst A.J."/>
            <person name="Castelle C.J."/>
            <person name="Singh A."/>
            <person name="Brown C.T."/>
            <person name="Anantharaman K."/>
            <person name="Sharon I."/>
            <person name="Hug L.A."/>
            <person name="Burstein D."/>
            <person name="Emerson J.B."/>
            <person name="Thomas B.C."/>
            <person name="Banfield J.F."/>
        </authorList>
    </citation>
    <scope>NUCLEOTIDE SEQUENCE [LARGE SCALE GENOMIC DNA]</scope>
    <source>
        <strain evidence="8">CG1_02_47_685</strain>
    </source>
</reference>
<dbReference type="InterPro" id="IPR003646">
    <property type="entry name" value="SH3-like_bac-type"/>
</dbReference>
<comment type="caution">
    <text evidence="8">The sequence shown here is derived from an EMBL/GenBank/DDBJ whole genome shotgun (WGS) entry which is preliminary data.</text>
</comment>
<dbReference type="GO" id="GO:0046872">
    <property type="term" value="F:metal ion binding"/>
    <property type="evidence" value="ECO:0007669"/>
    <property type="project" value="UniProtKB-KW"/>
</dbReference>
<organism evidence="8 9">
    <name type="scientific">Candidatus Nomurabacteria bacterium CG1_02_47_685</name>
    <dbReference type="NCBI Taxonomy" id="1805282"/>
    <lineage>
        <taxon>Bacteria</taxon>
        <taxon>Candidatus Nomuraibacteriota</taxon>
    </lineage>
</organism>
<evidence type="ECO:0000256" key="2">
    <source>
        <dbReference type="ARBA" id="ARBA00022723"/>
    </source>
</evidence>
<feature type="region of interest" description="Disordered" evidence="5">
    <location>
        <begin position="360"/>
        <end position="385"/>
    </location>
</feature>
<dbReference type="InterPro" id="IPR013783">
    <property type="entry name" value="Ig-like_fold"/>
</dbReference>
<feature type="domain" description="Cytochrome b5 heme-binding" evidence="6">
    <location>
        <begin position="283"/>
        <end position="360"/>
    </location>
</feature>
<dbReference type="Gene3D" id="2.60.40.10">
    <property type="entry name" value="Immunoglobulins"/>
    <property type="match status" value="1"/>
</dbReference>
<feature type="compositionally biased region" description="Low complexity" evidence="5">
    <location>
        <begin position="368"/>
        <end position="381"/>
    </location>
</feature>